<evidence type="ECO:0000313" key="2">
    <source>
        <dbReference type="EMBL" id="CCJ28882.1"/>
    </source>
</evidence>
<proteinExistence type="predicted"/>
<dbReference type="InParanoid" id="L0P9L5"/>
<keyword evidence="1" id="KW-0472">Membrane</keyword>
<keyword evidence="1" id="KW-1133">Transmembrane helix</keyword>
<evidence type="ECO:0000313" key="3">
    <source>
        <dbReference type="Proteomes" id="UP000010422"/>
    </source>
</evidence>
<accession>L0P9L5</accession>
<dbReference type="Proteomes" id="UP000010422">
    <property type="component" value="Unassembled WGS sequence"/>
</dbReference>
<keyword evidence="1" id="KW-0812">Transmembrane</keyword>
<comment type="caution">
    <text evidence="2">The sequence shown here is derived from an EMBL/GenBank/DDBJ whole genome shotgun (WGS) entry which is preliminary data.</text>
</comment>
<protein>
    <submittedName>
        <fullName evidence="2">Uncharacterized protein</fullName>
    </submittedName>
</protein>
<evidence type="ECO:0000256" key="1">
    <source>
        <dbReference type="SAM" id="Phobius"/>
    </source>
</evidence>
<dbReference type="AlphaFoldDB" id="L0P9L5"/>
<feature type="transmembrane region" description="Helical" evidence="1">
    <location>
        <begin position="12"/>
        <end position="34"/>
    </location>
</feature>
<gene>
    <name evidence="2" type="ORF">PNEJI1_001883</name>
</gene>
<reference evidence="2 3" key="1">
    <citation type="journal article" date="2012" name="MBio">
        <title>De novo assembly of the Pneumocystis jirovecii genome from a single bronchoalveolar lavage fluid specimen from a patient.</title>
        <authorList>
            <person name="Cisse O.H."/>
            <person name="Pagni M."/>
            <person name="Hauser P.M."/>
        </authorList>
    </citation>
    <scope>NUCLEOTIDE SEQUENCE [LARGE SCALE GENOMIC DNA]</scope>
    <source>
        <strain evidence="2 3">SE8</strain>
    </source>
</reference>
<sequence length="65" mass="7035">MSDDSGDHASMRLFFALSGNLGVVIKISIISSLFKNGFEGSIVFESGCGEHIDDCMNEGCKHNYC</sequence>
<dbReference type="VEuPathDB" id="FungiDB:PNEJI1_001883"/>
<name>L0P9L5_PNEJI</name>
<organism evidence="3">
    <name type="scientific">Pneumocystis jirovecii</name>
    <name type="common">Human pneumocystis pneumonia agent</name>
    <dbReference type="NCBI Taxonomy" id="42068"/>
    <lineage>
        <taxon>Eukaryota</taxon>
        <taxon>Fungi</taxon>
        <taxon>Dikarya</taxon>
        <taxon>Ascomycota</taxon>
        <taxon>Taphrinomycotina</taxon>
        <taxon>Pneumocystomycetes</taxon>
        <taxon>Pneumocystaceae</taxon>
        <taxon>Pneumocystis</taxon>
    </lineage>
</organism>
<dbReference type="EMBL" id="CAKM01000130">
    <property type="protein sequence ID" value="CCJ28882.1"/>
    <property type="molecule type" value="Genomic_DNA"/>
</dbReference>